<feature type="compositionally biased region" description="Polar residues" evidence="13">
    <location>
        <begin position="864"/>
        <end position="873"/>
    </location>
</feature>
<dbReference type="InterPro" id="IPR001965">
    <property type="entry name" value="Znf_PHD"/>
</dbReference>
<dbReference type="EnsemblMetazoa" id="CLYHEMT010777.1">
    <property type="protein sequence ID" value="CLYHEMP010777.1"/>
    <property type="gene ID" value="CLYHEMG010777"/>
</dbReference>
<feature type="compositionally biased region" description="Acidic residues" evidence="13">
    <location>
        <begin position="770"/>
        <end position="787"/>
    </location>
</feature>
<keyword evidence="6" id="KW-0223">Dioxygenase</keyword>
<evidence type="ECO:0000256" key="3">
    <source>
        <dbReference type="ARBA" id="ARBA00022771"/>
    </source>
</evidence>
<dbReference type="Gene3D" id="1.20.58.1360">
    <property type="match status" value="1"/>
</dbReference>
<evidence type="ECO:0000259" key="14">
    <source>
        <dbReference type="PROSITE" id="PS50016"/>
    </source>
</evidence>
<dbReference type="SMART" id="SM00558">
    <property type="entry name" value="JmjC"/>
    <property type="match status" value="1"/>
</dbReference>
<feature type="compositionally biased region" description="Low complexity" evidence="13">
    <location>
        <begin position="508"/>
        <end position="521"/>
    </location>
</feature>
<dbReference type="InterPro" id="IPR011011">
    <property type="entry name" value="Znf_FYVE_PHD"/>
</dbReference>
<feature type="compositionally biased region" description="Basic and acidic residues" evidence="13">
    <location>
        <begin position="522"/>
        <end position="534"/>
    </location>
</feature>
<feature type="compositionally biased region" description="Basic and acidic residues" evidence="13">
    <location>
        <begin position="912"/>
        <end position="923"/>
    </location>
</feature>
<evidence type="ECO:0000256" key="10">
    <source>
        <dbReference type="ARBA" id="ARBA00023163"/>
    </source>
</evidence>
<evidence type="ECO:0000256" key="9">
    <source>
        <dbReference type="ARBA" id="ARBA00023015"/>
    </source>
</evidence>
<keyword evidence="3 12" id="KW-0863">Zinc-finger</keyword>
<dbReference type="GO" id="GO:0008270">
    <property type="term" value="F:zinc ion binding"/>
    <property type="evidence" value="ECO:0007669"/>
    <property type="project" value="UniProtKB-KW"/>
</dbReference>
<feature type="compositionally biased region" description="Low complexity" evidence="13">
    <location>
        <begin position="826"/>
        <end position="839"/>
    </location>
</feature>
<evidence type="ECO:0000256" key="12">
    <source>
        <dbReference type="PROSITE-ProRule" id="PRU00146"/>
    </source>
</evidence>
<keyword evidence="8" id="KW-0408">Iron</keyword>
<evidence type="ECO:0000256" key="13">
    <source>
        <dbReference type="SAM" id="MobiDB-lite"/>
    </source>
</evidence>
<evidence type="ECO:0000256" key="4">
    <source>
        <dbReference type="ARBA" id="ARBA00022833"/>
    </source>
</evidence>
<evidence type="ECO:0000256" key="5">
    <source>
        <dbReference type="ARBA" id="ARBA00022853"/>
    </source>
</evidence>
<comment type="subcellular location">
    <subcellularLocation>
        <location evidence="1">Nucleus</location>
    </subcellularLocation>
</comment>
<feature type="compositionally biased region" description="Low complexity" evidence="13">
    <location>
        <begin position="901"/>
        <end position="911"/>
    </location>
</feature>
<dbReference type="PROSITE" id="PS51184">
    <property type="entry name" value="JMJC"/>
    <property type="match status" value="1"/>
</dbReference>
<evidence type="ECO:0000256" key="7">
    <source>
        <dbReference type="ARBA" id="ARBA00023002"/>
    </source>
</evidence>
<keyword evidence="11" id="KW-0539">Nucleus</keyword>
<feature type="domain" description="JmjC" evidence="15">
    <location>
        <begin position="215"/>
        <end position="375"/>
    </location>
</feature>
<evidence type="ECO:0000256" key="6">
    <source>
        <dbReference type="ARBA" id="ARBA00022964"/>
    </source>
</evidence>
<feature type="compositionally biased region" description="Basic residues" evidence="13">
    <location>
        <begin position="535"/>
        <end position="544"/>
    </location>
</feature>
<evidence type="ECO:0000256" key="11">
    <source>
        <dbReference type="ARBA" id="ARBA00023242"/>
    </source>
</evidence>
<keyword evidence="5" id="KW-0156">Chromatin regulator</keyword>
<dbReference type="InterPro" id="IPR019786">
    <property type="entry name" value="Zinc_finger_PHD-type_CS"/>
</dbReference>
<dbReference type="InterPro" id="IPR003347">
    <property type="entry name" value="JmjC_dom"/>
</dbReference>
<dbReference type="Gene3D" id="2.60.120.650">
    <property type="entry name" value="Cupin"/>
    <property type="match status" value="1"/>
</dbReference>
<dbReference type="Proteomes" id="UP000594262">
    <property type="component" value="Unplaced"/>
</dbReference>
<dbReference type="GO" id="GO:0006325">
    <property type="term" value="P:chromatin organization"/>
    <property type="evidence" value="ECO:0007669"/>
    <property type="project" value="UniProtKB-KW"/>
</dbReference>
<keyword evidence="9" id="KW-0805">Transcription regulation</keyword>
<evidence type="ECO:0000259" key="15">
    <source>
        <dbReference type="PROSITE" id="PS51184"/>
    </source>
</evidence>
<dbReference type="Pfam" id="PF00628">
    <property type="entry name" value="PHD"/>
    <property type="match status" value="1"/>
</dbReference>
<dbReference type="PROSITE" id="PS50016">
    <property type="entry name" value="ZF_PHD_2"/>
    <property type="match status" value="1"/>
</dbReference>
<dbReference type="SUPFAM" id="SSF51197">
    <property type="entry name" value="Clavaminate synthase-like"/>
    <property type="match status" value="1"/>
</dbReference>
<keyword evidence="4" id="KW-0862">Zinc</keyword>
<keyword evidence="7" id="KW-0560">Oxidoreductase</keyword>
<keyword evidence="2" id="KW-0479">Metal-binding</keyword>
<dbReference type="InterPro" id="IPR041070">
    <property type="entry name" value="JHD"/>
</dbReference>
<dbReference type="SMART" id="SM00249">
    <property type="entry name" value="PHD"/>
    <property type="match status" value="1"/>
</dbReference>
<keyword evidence="10" id="KW-0804">Transcription</keyword>
<evidence type="ECO:0000313" key="17">
    <source>
        <dbReference type="Proteomes" id="UP000594262"/>
    </source>
</evidence>
<keyword evidence="17" id="KW-1185">Reference proteome</keyword>
<dbReference type="InterPro" id="IPR050690">
    <property type="entry name" value="JHDM1_Histone_Demethylase"/>
</dbReference>
<protein>
    <submittedName>
        <fullName evidence="16">Uncharacterized protein</fullName>
    </submittedName>
</protein>
<dbReference type="GO" id="GO:0051213">
    <property type="term" value="F:dioxygenase activity"/>
    <property type="evidence" value="ECO:0007669"/>
    <property type="project" value="UniProtKB-KW"/>
</dbReference>
<organism evidence="16 17">
    <name type="scientific">Clytia hemisphaerica</name>
    <dbReference type="NCBI Taxonomy" id="252671"/>
    <lineage>
        <taxon>Eukaryota</taxon>
        <taxon>Metazoa</taxon>
        <taxon>Cnidaria</taxon>
        <taxon>Hydrozoa</taxon>
        <taxon>Hydroidolina</taxon>
        <taxon>Leptothecata</taxon>
        <taxon>Obeliida</taxon>
        <taxon>Clytiidae</taxon>
        <taxon>Clytia</taxon>
    </lineage>
</organism>
<feature type="region of interest" description="Disordered" evidence="13">
    <location>
        <begin position="571"/>
        <end position="623"/>
    </location>
</feature>
<feature type="region of interest" description="Disordered" evidence="13">
    <location>
        <begin position="506"/>
        <end position="548"/>
    </location>
</feature>
<proteinExistence type="predicted"/>
<reference evidence="16" key="1">
    <citation type="submission" date="2021-01" db="UniProtKB">
        <authorList>
            <consortium name="EnsemblMetazoa"/>
        </authorList>
    </citation>
    <scope>IDENTIFICATION</scope>
</reference>
<feature type="compositionally biased region" description="Polar residues" evidence="13">
    <location>
        <begin position="696"/>
        <end position="711"/>
    </location>
</feature>
<dbReference type="PROSITE" id="PS01359">
    <property type="entry name" value="ZF_PHD_1"/>
    <property type="match status" value="1"/>
</dbReference>
<dbReference type="InterPro" id="IPR019787">
    <property type="entry name" value="Znf_PHD-finger"/>
</dbReference>
<feature type="domain" description="PHD-type" evidence="14">
    <location>
        <begin position="6"/>
        <end position="57"/>
    </location>
</feature>
<dbReference type="OrthoDB" id="5876800at2759"/>
<dbReference type="GO" id="GO:0005634">
    <property type="term" value="C:nucleus"/>
    <property type="evidence" value="ECO:0007669"/>
    <property type="project" value="UniProtKB-SubCell"/>
</dbReference>
<dbReference type="CDD" id="cd15554">
    <property type="entry name" value="PHD_PHF2_like"/>
    <property type="match status" value="1"/>
</dbReference>
<dbReference type="SUPFAM" id="SSF57903">
    <property type="entry name" value="FYVE/PHD zinc finger"/>
    <property type="match status" value="1"/>
</dbReference>
<dbReference type="Pfam" id="PF02373">
    <property type="entry name" value="JmjC"/>
    <property type="match status" value="1"/>
</dbReference>
<dbReference type="Pfam" id="PF17811">
    <property type="entry name" value="JHD"/>
    <property type="match status" value="1"/>
</dbReference>
<name>A0A7M5V749_9CNID</name>
<dbReference type="AlphaFoldDB" id="A0A7M5V749"/>
<accession>A0A7M5V749</accession>
<sequence>MSDKEEVFCVCKKPYEDGQFMIECGKCNGWFHGSCVGIEEYQAADIDIYVCPKCQPKHGPLVYSFLDATCSDGGLEVKKRRNIARHNYKEIHEGTKQITAGTVMFVRQLKARKFKEPTEDVLTTLPDGTELNGKFLHENGFDKPMVIQEKSGLGITVPPPNFTIYDVEKRVGSMHELHVIDVARQEDLRMKMREWTEYYNSPVRGKVLNVISLEFSKTNMAELVEAPEIVRNISWVDNAWPKEKNSEDPHTKPIVAKYCLMSVKDCYTDFHVDFGGTSVWYHIVRGEKIFYFIEPTEENLKKYAQWVSSSDQGQVFFGEKVDKCYKVRLTQGNTLILPTGWIHAVLTPKDSLVFGGNFLHSYNIALQLRIYELEKSLHTPLKFLFPNFETTNWFAARSILRKIREIHQGGYRLPIFLYKGVETMLLAFRKWTKKQDEFAKFHKLQIPLEMNAQKLMKSLEKELKMDIKMLKDFNTEELLSPAVYGSELVVNKPNIIRLKFNRTTRNRASAAESQSNSSEVSSPEKLDHAKGLERLKKKRDKLKKMKEELENKRTLPSIKLNLKEGGSVSVKKYEEDDDELDVTEPRQSKPTTGIKLKLSLSQPSKNNDNEIKTEGFSSSTEDLTLEDRLPIPVARLHKKNPLDLKKEIEAAKKDIFSSALSNNTTPGGGGGGGNSLYFTPKEEEGNDITVRPVSFNPDQQDRVNPSNNFGNGDSEELFEHSTELEEEEEEVEDNDGYVIDFLPKPKGKPERQNKHRSSQSDSDYDYNPISEDEGEEEDEDNYYEDADFVYPRVDVDSELYGDDFSWNPNNRKPPKRKRTRKPSGVTPSASSTSATTMTTIKKLKEDDFDPFFAPDEDVKKPAQRNRSTSSTSDGRQKSVKSNLVGGLGPSSKAPIKKKPKTSTTKQRLGKLLKLDKTGTRYVR</sequence>
<evidence type="ECO:0000313" key="16">
    <source>
        <dbReference type="EnsemblMetazoa" id="CLYHEMP010777.1"/>
    </source>
</evidence>
<feature type="compositionally biased region" description="Acidic residues" evidence="13">
    <location>
        <begin position="724"/>
        <end position="735"/>
    </location>
</feature>
<evidence type="ECO:0000256" key="2">
    <source>
        <dbReference type="ARBA" id="ARBA00022723"/>
    </source>
</evidence>
<evidence type="ECO:0000256" key="8">
    <source>
        <dbReference type="ARBA" id="ARBA00023004"/>
    </source>
</evidence>
<feature type="region of interest" description="Disordered" evidence="13">
    <location>
        <begin position="657"/>
        <end position="923"/>
    </location>
</feature>
<feature type="compositionally biased region" description="Basic residues" evidence="13">
    <location>
        <begin position="812"/>
        <end position="821"/>
    </location>
</feature>
<dbReference type="PANTHER" id="PTHR23123">
    <property type="entry name" value="PHD/F-BOX CONTAINING PROTEIN"/>
    <property type="match status" value="1"/>
</dbReference>
<evidence type="ECO:0000256" key="1">
    <source>
        <dbReference type="ARBA" id="ARBA00004123"/>
    </source>
</evidence>